<dbReference type="AlphaFoldDB" id="A5ZR44"/>
<gene>
    <name evidence="1" type="ORF">RUMOBE_01471</name>
</gene>
<evidence type="ECO:0000313" key="2">
    <source>
        <dbReference type="Proteomes" id="UP000006002"/>
    </source>
</evidence>
<dbReference type="RefSeq" id="WP_005427498.1">
    <property type="nucleotide sequence ID" value="NZ_DS264339.1"/>
</dbReference>
<dbReference type="EMBL" id="AAVO02000004">
    <property type="protein sequence ID" value="EDM88051.1"/>
    <property type="molecule type" value="Genomic_DNA"/>
</dbReference>
<sequence length="42" mass="4793">MPVYIAGSYDFHTAYIGNRRCIMLTPTEELATLPALKKQKHI</sequence>
<comment type="caution">
    <text evidence="1">The sequence shown here is derived from an EMBL/GenBank/DDBJ whole genome shotgun (WGS) entry which is preliminary data.</text>
</comment>
<proteinExistence type="predicted"/>
<reference evidence="1 2" key="1">
    <citation type="submission" date="2007-03" db="EMBL/GenBank/DDBJ databases">
        <authorList>
            <person name="Fulton L."/>
            <person name="Clifton S."/>
            <person name="Fulton B."/>
            <person name="Xu J."/>
            <person name="Minx P."/>
            <person name="Pepin K.H."/>
            <person name="Johnson M."/>
            <person name="Thiruvilangam P."/>
            <person name="Bhonagiri V."/>
            <person name="Nash W.E."/>
            <person name="Mardis E.R."/>
            <person name="Wilson R.K."/>
        </authorList>
    </citation>
    <scope>NUCLEOTIDE SEQUENCE [LARGE SCALE GENOMIC DNA]</scope>
    <source>
        <strain evidence="1 2">ATCC 29174</strain>
    </source>
</reference>
<dbReference type="Proteomes" id="UP000006002">
    <property type="component" value="Unassembled WGS sequence"/>
</dbReference>
<protein>
    <submittedName>
        <fullName evidence="1">Uncharacterized protein</fullName>
    </submittedName>
</protein>
<organism evidence="1 2">
    <name type="scientific">Blautia obeum ATCC 29174</name>
    <dbReference type="NCBI Taxonomy" id="411459"/>
    <lineage>
        <taxon>Bacteria</taxon>
        <taxon>Bacillati</taxon>
        <taxon>Bacillota</taxon>
        <taxon>Clostridia</taxon>
        <taxon>Lachnospirales</taxon>
        <taxon>Lachnospiraceae</taxon>
        <taxon>Blautia</taxon>
    </lineage>
</organism>
<accession>A5ZR44</accession>
<name>A5ZR44_9FIRM</name>
<evidence type="ECO:0000313" key="1">
    <source>
        <dbReference type="EMBL" id="EDM88051.1"/>
    </source>
</evidence>
<reference evidence="1 2" key="2">
    <citation type="submission" date="2007-04" db="EMBL/GenBank/DDBJ databases">
        <title>Draft genome sequence of Ruminococcus obeum (ATCC 29174).</title>
        <authorList>
            <person name="Sudarsanam P."/>
            <person name="Ley R."/>
            <person name="Guruge J."/>
            <person name="Turnbaugh P.J."/>
            <person name="Mahowald M."/>
            <person name="Liep D."/>
            <person name="Gordon J."/>
        </authorList>
    </citation>
    <scope>NUCLEOTIDE SEQUENCE [LARGE SCALE GENOMIC DNA]</scope>
    <source>
        <strain evidence="1 2">ATCC 29174</strain>
    </source>
</reference>
<dbReference type="HOGENOM" id="CLU_3247990_0_0_9"/>